<comment type="caution">
    <text evidence="3">The sequence shown here is derived from an EMBL/GenBank/DDBJ whole genome shotgun (WGS) entry which is preliminary data.</text>
</comment>
<sequence>MATDNDTPLLDARPSDRILALVMIVIASGALTFSRDMSIMASVFPRTIAVLLLVFSVALLAKSFVAHPRRVRPEPGSVGRRLGLIAVMLVWSFALKWLGFLFASVASAALLAGLAHYHAWTRRRLIGYSLALALIIGGFYILFAIVLNVPLPAGLLWRHF</sequence>
<dbReference type="RefSeq" id="WP_133694328.1">
    <property type="nucleotide sequence ID" value="NZ_SOBR01000001.1"/>
</dbReference>
<evidence type="ECO:0000256" key="1">
    <source>
        <dbReference type="SAM" id="Phobius"/>
    </source>
</evidence>
<proteinExistence type="predicted"/>
<gene>
    <name evidence="3" type="ORF">C8E00_101616</name>
</gene>
<reference evidence="3 4" key="1">
    <citation type="submission" date="2019-03" db="EMBL/GenBank/DDBJ databases">
        <title>Genomic Encyclopedia of Type Strains, Phase IV (KMG-IV): sequencing the most valuable type-strain genomes for metagenomic binning, comparative biology and taxonomic classification.</title>
        <authorList>
            <person name="Goeker M."/>
        </authorList>
    </citation>
    <scope>NUCLEOTIDE SEQUENCE [LARGE SCALE GENOMIC DNA]</scope>
    <source>
        <strain evidence="3 4">DSM 6770</strain>
    </source>
</reference>
<accession>A0A4R7NWK8</accession>
<feature type="transmembrane region" description="Helical" evidence="1">
    <location>
        <begin position="125"/>
        <end position="147"/>
    </location>
</feature>
<feature type="domain" description="DUF1468" evidence="2">
    <location>
        <begin position="18"/>
        <end position="152"/>
    </location>
</feature>
<feature type="transmembrane region" description="Helical" evidence="1">
    <location>
        <begin position="85"/>
        <end position="113"/>
    </location>
</feature>
<dbReference type="Pfam" id="PF07331">
    <property type="entry name" value="TctB"/>
    <property type="match status" value="1"/>
</dbReference>
<feature type="transmembrane region" description="Helical" evidence="1">
    <location>
        <begin position="47"/>
        <end position="65"/>
    </location>
</feature>
<protein>
    <submittedName>
        <fullName evidence="3">Tripartite tricarboxylate transporter TctB family protein</fullName>
    </submittedName>
</protein>
<dbReference type="AlphaFoldDB" id="A0A4R7NWK8"/>
<evidence type="ECO:0000259" key="2">
    <source>
        <dbReference type="Pfam" id="PF07331"/>
    </source>
</evidence>
<feature type="transmembrane region" description="Helical" evidence="1">
    <location>
        <begin position="18"/>
        <end position="35"/>
    </location>
</feature>
<evidence type="ECO:0000313" key="3">
    <source>
        <dbReference type="EMBL" id="TDU25222.1"/>
    </source>
</evidence>
<keyword evidence="1" id="KW-0812">Transmembrane</keyword>
<keyword evidence="4" id="KW-1185">Reference proteome</keyword>
<keyword evidence="1" id="KW-0472">Membrane</keyword>
<keyword evidence="1" id="KW-1133">Transmembrane helix</keyword>
<dbReference type="InterPro" id="IPR009936">
    <property type="entry name" value="DUF1468"/>
</dbReference>
<organism evidence="3 4">
    <name type="scientific">Chromohalobacter marismortui</name>
    <dbReference type="NCBI Taxonomy" id="42055"/>
    <lineage>
        <taxon>Bacteria</taxon>
        <taxon>Pseudomonadati</taxon>
        <taxon>Pseudomonadota</taxon>
        <taxon>Gammaproteobacteria</taxon>
        <taxon>Oceanospirillales</taxon>
        <taxon>Halomonadaceae</taxon>
        <taxon>Chromohalobacter</taxon>
    </lineage>
</organism>
<dbReference type="EMBL" id="SOBR01000001">
    <property type="protein sequence ID" value="TDU25222.1"/>
    <property type="molecule type" value="Genomic_DNA"/>
</dbReference>
<dbReference type="OrthoDB" id="6166151at2"/>
<name>A0A4R7NWK8_9GAMM</name>
<evidence type="ECO:0000313" key="4">
    <source>
        <dbReference type="Proteomes" id="UP000295380"/>
    </source>
</evidence>
<dbReference type="Proteomes" id="UP000295380">
    <property type="component" value="Unassembled WGS sequence"/>
</dbReference>